<evidence type="ECO:0000256" key="1">
    <source>
        <dbReference type="SAM" id="Phobius"/>
    </source>
</evidence>
<dbReference type="Proteomes" id="UP000176336">
    <property type="component" value="Unassembled WGS sequence"/>
</dbReference>
<comment type="caution">
    <text evidence="2">The sequence shown here is derived from an EMBL/GenBank/DDBJ whole genome shotgun (WGS) entry which is preliminary data.</text>
</comment>
<sequence>MWRKKTRRYPPARLIKLSAVVIILLSFFLFITGKFSPFIIKKIGIEKNNILCADDNQLINVSNLLERNLLFPHFKEVEKNLKEKFICIRNIDFSLSFSNEVKIKVYGRLPVASFLLLQNKEASASSALENIATPSAQQAGAAYLIDKEGVVFAKDIGAVNLPNIFLYDRTVSLGKRAVGNSENSLKILDGTKKLGLDIKISGIFDDILIIFSYPRVVFKLDGKIDMQLASLQLILTEAKINLRELEFIDLRFDKPLVRFAPKKK</sequence>
<keyword evidence="1" id="KW-0812">Transmembrane</keyword>
<keyword evidence="1" id="KW-1133">Transmembrane helix</keyword>
<name>A0A1F5ITL3_9BACT</name>
<evidence type="ECO:0008006" key="4">
    <source>
        <dbReference type="Google" id="ProtNLM"/>
    </source>
</evidence>
<evidence type="ECO:0000313" key="2">
    <source>
        <dbReference type="EMBL" id="OGE19693.1"/>
    </source>
</evidence>
<accession>A0A1F5ITL3</accession>
<keyword evidence="1" id="KW-0472">Membrane</keyword>
<reference evidence="2 3" key="1">
    <citation type="journal article" date="2016" name="Nat. Commun.">
        <title>Thousands of microbial genomes shed light on interconnected biogeochemical processes in an aquifer system.</title>
        <authorList>
            <person name="Anantharaman K."/>
            <person name="Brown C.T."/>
            <person name="Hug L.A."/>
            <person name="Sharon I."/>
            <person name="Castelle C.J."/>
            <person name="Probst A.J."/>
            <person name="Thomas B.C."/>
            <person name="Singh A."/>
            <person name="Wilkins M.J."/>
            <person name="Karaoz U."/>
            <person name="Brodie E.L."/>
            <person name="Williams K.H."/>
            <person name="Hubbard S.S."/>
            <person name="Banfield J.F."/>
        </authorList>
    </citation>
    <scope>NUCLEOTIDE SEQUENCE [LARGE SCALE GENOMIC DNA]</scope>
</reference>
<feature type="transmembrane region" description="Helical" evidence="1">
    <location>
        <begin position="12"/>
        <end position="31"/>
    </location>
</feature>
<protein>
    <recommendedName>
        <fullName evidence="4">POTRA domain-containing protein</fullName>
    </recommendedName>
</protein>
<dbReference type="AlphaFoldDB" id="A0A1F5ITL3"/>
<proteinExistence type="predicted"/>
<evidence type="ECO:0000313" key="3">
    <source>
        <dbReference type="Proteomes" id="UP000176336"/>
    </source>
</evidence>
<organism evidence="2 3">
    <name type="scientific">Candidatus Daviesbacteria bacterium RIFCSPHIGHO2_01_FULL_41_23</name>
    <dbReference type="NCBI Taxonomy" id="1797764"/>
    <lineage>
        <taxon>Bacteria</taxon>
        <taxon>Candidatus Daviesiibacteriota</taxon>
    </lineage>
</organism>
<dbReference type="EMBL" id="MFCR01000002">
    <property type="protein sequence ID" value="OGE19693.1"/>
    <property type="molecule type" value="Genomic_DNA"/>
</dbReference>
<gene>
    <name evidence="2" type="ORF">A2871_03485</name>
</gene>